<sequence>MSDFNKVRVTRADLEDVIREKAAGVSGVDLEAVVSELVARLPDLVDEHTATSALRADTVHAWIEQQIDAECTSAEFDAVLKANTP</sequence>
<accession>A0A7I7YVH9</accession>
<dbReference type="EMBL" id="AP022614">
    <property type="protein sequence ID" value="BBZ44741.1"/>
    <property type="molecule type" value="Genomic_DNA"/>
</dbReference>
<name>A0A7I7YVH9_9MYCO</name>
<evidence type="ECO:0000313" key="1">
    <source>
        <dbReference type="EMBL" id="BBZ44741.1"/>
    </source>
</evidence>
<organism evidence="1 2">
    <name type="scientific">Mycobacterium parmense</name>
    <dbReference type="NCBI Taxonomy" id="185642"/>
    <lineage>
        <taxon>Bacteria</taxon>
        <taxon>Bacillati</taxon>
        <taxon>Actinomycetota</taxon>
        <taxon>Actinomycetes</taxon>
        <taxon>Mycobacteriales</taxon>
        <taxon>Mycobacteriaceae</taxon>
        <taxon>Mycobacterium</taxon>
        <taxon>Mycobacterium simiae complex</taxon>
    </lineage>
</organism>
<keyword evidence="2" id="KW-1185">Reference proteome</keyword>
<gene>
    <name evidence="1" type="ORF">MPRM_20220</name>
</gene>
<evidence type="ECO:0000313" key="2">
    <source>
        <dbReference type="Proteomes" id="UP000467105"/>
    </source>
</evidence>
<protein>
    <submittedName>
        <fullName evidence="1">Uncharacterized protein</fullName>
    </submittedName>
</protein>
<reference evidence="1 2" key="1">
    <citation type="journal article" date="2019" name="Emerg. Microbes Infect.">
        <title>Comprehensive subspecies identification of 175 nontuberculous mycobacteria species based on 7547 genomic profiles.</title>
        <authorList>
            <person name="Matsumoto Y."/>
            <person name="Kinjo T."/>
            <person name="Motooka D."/>
            <person name="Nabeya D."/>
            <person name="Jung N."/>
            <person name="Uechi K."/>
            <person name="Horii T."/>
            <person name="Iida T."/>
            <person name="Fujita J."/>
            <person name="Nakamura S."/>
        </authorList>
    </citation>
    <scope>NUCLEOTIDE SEQUENCE [LARGE SCALE GENOMIC DNA]</scope>
    <source>
        <strain evidence="1 2">JCM 14742</strain>
    </source>
</reference>
<dbReference type="OrthoDB" id="9952953at2"/>
<proteinExistence type="predicted"/>
<dbReference type="RefSeq" id="WP_085267271.1">
    <property type="nucleotide sequence ID" value="NZ_AP022614.1"/>
</dbReference>
<dbReference type="AlphaFoldDB" id="A0A7I7YVH9"/>
<dbReference type="Proteomes" id="UP000467105">
    <property type="component" value="Chromosome"/>
</dbReference>